<gene>
    <name evidence="14" type="ORF">KUCA_T00003751001</name>
</gene>
<feature type="domain" description="GPI inositol-deacylase PGAP1-like alpha/beta" evidence="12">
    <location>
        <begin position="107"/>
        <end position="354"/>
    </location>
</feature>
<keyword evidence="9 10" id="KW-0472">Membrane</keyword>
<keyword evidence="3 10" id="KW-0813">Transport</keyword>
<reference evidence="14" key="1">
    <citation type="submission" date="2013-12" db="EMBL/GenBank/DDBJ databases">
        <authorList>
            <person name="Genoscope - CEA"/>
        </authorList>
    </citation>
    <scope>NUCLEOTIDE SEQUENCE</scope>
    <source>
        <strain evidence="14">CBS 1993</strain>
    </source>
</reference>
<dbReference type="OrthoDB" id="348976at2759"/>
<dbReference type="GO" id="GO:0050185">
    <property type="term" value="F:phosphatidylinositol deacylase activity"/>
    <property type="evidence" value="ECO:0007669"/>
    <property type="project" value="EnsemblFungi"/>
</dbReference>
<dbReference type="InterPro" id="IPR039529">
    <property type="entry name" value="PGAP1/BST1"/>
</dbReference>
<keyword evidence="8 10" id="KW-1133">Transmembrane helix</keyword>
<dbReference type="STRING" id="1382522.W6MR92"/>
<dbReference type="InterPro" id="IPR012908">
    <property type="entry name" value="PGAP1-ab_dom-like"/>
</dbReference>
<comment type="subcellular location">
    <subcellularLocation>
        <location evidence="1">Endoplasmic reticulum membrane</location>
        <topology evidence="1">Multi-pass membrane protein</topology>
    </subcellularLocation>
</comment>
<dbReference type="Proteomes" id="UP000019384">
    <property type="component" value="Unassembled WGS sequence"/>
</dbReference>
<evidence type="ECO:0000256" key="5">
    <source>
        <dbReference type="ARBA" id="ARBA00022801"/>
    </source>
</evidence>
<dbReference type="Pfam" id="PF25141">
    <property type="entry name" value="PGAP1_2nd"/>
    <property type="match status" value="1"/>
</dbReference>
<feature type="transmembrane region" description="Helical" evidence="10">
    <location>
        <begin position="821"/>
        <end position="847"/>
    </location>
</feature>
<evidence type="ECO:0000256" key="10">
    <source>
        <dbReference type="RuleBase" id="RU365011"/>
    </source>
</evidence>
<keyword evidence="4 10" id="KW-0812">Transmembrane</keyword>
<evidence type="ECO:0000256" key="3">
    <source>
        <dbReference type="ARBA" id="ARBA00022448"/>
    </source>
</evidence>
<dbReference type="AlphaFoldDB" id="W6MR92"/>
<organism evidence="14 15">
    <name type="scientific">Kuraishia capsulata CBS 1993</name>
    <dbReference type="NCBI Taxonomy" id="1382522"/>
    <lineage>
        <taxon>Eukaryota</taxon>
        <taxon>Fungi</taxon>
        <taxon>Dikarya</taxon>
        <taxon>Ascomycota</taxon>
        <taxon>Saccharomycotina</taxon>
        <taxon>Pichiomycetes</taxon>
        <taxon>Pichiales</taxon>
        <taxon>Pichiaceae</taxon>
        <taxon>Kuraishia</taxon>
    </lineage>
</organism>
<dbReference type="GO" id="GO:0036503">
    <property type="term" value="P:ERAD pathway"/>
    <property type="evidence" value="ECO:0007669"/>
    <property type="project" value="EnsemblFungi"/>
</dbReference>
<comment type="function">
    <text evidence="10">Involved in inositol deacylation of GPI-anchored proteins which plays important roles in the quality control and ER-associated degradation of GPI-anchored proteins.</text>
</comment>
<feature type="transmembrane region" description="Helical" evidence="10">
    <location>
        <begin position="943"/>
        <end position="965"/>
    </location>
</feature>
<dbReference type="GO" id="GO:0005789">
    <property type="term" value="C:endoplasmic reticulum membrane"/>
    <property type="evidence" value="ECO:0007669"/>
    <property type="project" value="UniProtKB-SubCell"/>
</dbReference>
<dbReference type="EMBL" id="HG793128">
    <property type="protein sequence ID" value="CDK27772.1"/>
    <property type="molecule type" value="Genomic_DNA"/>
</dbReference>
<sequence>MLKLKPLPYTGSRTVVPRKSQNQAKITLRGLTLFGLLLIFIITYSFSQVSKGADRSECRRVFMAPAYARIHGFDETHTRFASKYSLFLYREQGKDRMPPESEDTQIELTGTPVLFIPGNAGSFKQVRSFAAEAANIFYDTYQTHKDTEDHLNPLATNLDFFSADFNEDFTAFHGRTMLDQAEYLNEAIKFILTLYRESDNPVDSVILLGHSMGGIVARVMLSLPNYKENSINTIITLAAPHAAAPATFDGDILKVFASTDNFWRSGFATGDAQTDLEKIATKRLGDVSIVSITGGLSDNILPADYTTLDGLVPSTHGLVVSTTGIPGVWTPIDHLAVVWCDQLRKVVSKMLLEIVDGGSPKRTRPLPERMSIFKRHLLSGFEEISREELEAVNVGSGGKSFQYQVKIDTKHLSSSVSREKSLQIPQKKKAEGEMPELHLFYIPKDELKFKYTFLSSLKPVAIEQLGQTSAPAVLLCRTLAPSEKRQGQKLLDYTTGNTNKYVELECVDVHGDVKTIPRSSSDTQSTVESSVGDGRTPFQLLEYDSSILELYDAVVIVESPKSIPEESEDFVLGDLELEQSTNFVLGDASLWKLFTRGYDLSLPMHRPIGVSVSIPSAWSSLLAYEFDVRFEESSTERFAPFMMQHIRDEVKWHVNLNRDGRVLSLINGVSPYCPYSKNNLPTMQLKLFSDSLASDQVLDIYMSVDWLKSLSLLILKYRLAIVSMPISICLMVLSFQWRVYMKTAVYPSFGAGLQRLCRVDIIVPIFVVASLLSSLTSFEFVQRILRALDPVDTTDFALMKRLEDPSIHTNPYFLGIDASALWFYGPMFFIISISLVCTVYLVILAGVSGFHCFNERFGSGEAVERVARPPVFNSRRRTVGMIMVFILVPFFVPFQFAYVICCIVQITVVLRASSSKTASTTPSLAPSGMSPSQVYQNFSNYSLSFLMVMIWLLPINIPILIVWFHNFSLKWSTPFSSSHNFLAIIPIVLVVQHHVSGSMIPRPKSRAFQMITRATIAYFSFYALVYGPRNLYWLHHLFNFFCAWCLLLCYDSSSISGRLVDSKEQPGEKDSINGSSKLH</sequence>
<dbReference type="PANTHER" id="PTHR15495:SF7">
    <property type="entry name" value="GPI INOSITOL-DEACYLASE"/>
    <property type="match status" value="1"/>
</dbReference>
<dbReference type="HOGENOM" id="CLU_006103_0_0_1"/>
<evidence type="ECO:0000256" key="9">
    <source>
        <dbReference type="ARBA" id="ARBA00023136"/>
    </source>
</evidence>
<name>W6MR92_9ASCO</name>
<dbReference type="SUPFAM" id="SSF53474">
    <property type="entry name" value="alpha/beta-Hydrolases"/>
    <property type="match status" value="1"/>
</dbReference>
<feature type="domain" description="GPI inositol-deacylase transmembrane" evidence="13">
    <location>
        <begin position="721"/>
        <end position="1050"/>
    </location>
</feature>
<dbReference type="InterPro" id="IPR029058">
    <property type="entry name" value="AB_hydrolase_fold"/>
</dbReference>
<keyword evidence="7 10" id="KW-0653">Protein transport</keyword>
<evidence type="ECO:0000256" key="7">
    <source>
        <dbReference type="ARBA" id="ARBA00022927"/>
    </source>
</evidence>
<feature type="transmembrane region" description="Helical" evidence="10">
    <location>
        <begin position="882"/>
        <end position="910"/>
    </location>
</feature>
<feature type="transmembrane region" description="Helical" evidence="10">
    <location>
        <begin position="1007"/>
        <end position="1025"/>
    </location>
</feature>
<protein>
    <recommendedName>
        <fullName evidence="10">GPI inositol-deacylase</fullName>
        <ecNumber evidence="10">3.1.-.-</ecNumber>
    </recommendedName>
</protein>
<evidence type="ECO:0000313" key="15">
    <source>
        <dbReference type="Proteomes" id="UP000019384"/>
    </source>
</evidence>
<dbReference type="GO" id="GO:0034368">
    <property type="term" value="P:protein-lipid complex remodeling"/>
    <property type="evidence" value="ECO:0007669"/>
    <property type="project" value="EnsemblFungi"/>
</dbReference>
<reference evidence="14" key="2">
    <citation type="submission" date="2014-02" db="EMBL/GenBank/DDBJ databases">
        <title>Complete DNA sequence of /Kuraishia capsulata/ illustrates novel genomic features among budding yeasts (/Saccharomycotina/).</title>
        <authorList>
            <person name="Morales L."/>
            <person name="Noel B."/>
            <person name="Porcel B."/>
            <person name="Marcet-Houben M."/>
            <person name="Hullo M-F."/>
            <person name="Sacerdot C."/>
            <person name="Tekaia F."/>
            <person name="Leh-Louis V."/>
            <person name="Despons L."/>
            <person name="Khanna V."/>
            <person name="Aury J-M."/>
            <person name="Barbe V."/>
            <person name="Couloux A."/>
            <person name="Labadie K."/>
            <person name="Pelletier E."/>
            <person name="Souciet J-L."/>
            <person name="Boekhout T."/>
            <person name="Gabaldon T."/>
            <person name="Wincker P."/>
            <person name="Dujon B."/>
        </authorList>
    </citation>
    <scope>NUCLEOTIDE SEQUENCE</scope>
    <source>
        <strain evidence="14">CBS 1993</strain>
    </source>
</reference>
<evidence type="ECO:0000256" key="11">
    <source>
        <dbReference type="SAM" id="MobiDB-lite"/>
    </source>
</evidence>
<dbReference type="EC" id="3.1.-.-" evidence="10"/>
<dbReference type="GO" id="GO:0006621">
    <property type="term" value="P:protein retention in ER lumen"/>
    <property type="evidence" value="ECO:0007669"/>
    <property type="project" value="EnsemblFungi"/>
</dbReference>
<feature type="transmembrane region" description="Helical" evidence="10">
    <location>
        <begin position="761"/>
        <end position="781"/>
    </location>
</feature>
<dbReference type="GO" id="GO:0006888">
    <property type="term" value="P:endoplasmic reticulum to Golgi vesicle-mediated transport"/>
    <property type="evidence" value="ECO:0007669"/>
    <property type="project" value="EnsemblFungi"/>
</dbReference>
<keyword evidence="6 10" id="KW-0256">Endoplasmic reticulum</keyword>
<feature type="transmembrane region" description="Helical" evidence="10">
    <location>
        <begin position="26"/>
        <end position="46"/>
    </location>
</feature>
<feature type="region of interest" description="Disordered" evidence="11">
    <location>
        <begin position="1059"/>
        <end position="1079"/>
    </location>
</feature>
<dbReference type="GO" id="GO:0015031">
    <property type="term" value="P:protein transport"/>
    <property type="evidence" value="ECO:0007669"/>
    <property type="project" value="UniProtKB-KW"/>
</dbReference>
<dbReference type="GeneID" id="34521152"/>
<evidence type="ECO:0000256" key="1">
    <source>
        <dbReference type="ARBA" id="ARBA00004477"/>
    </source>
</evidence>
<evidence type="ECO:0000256" key="6">
    <source>
        <dbReference type="ARBA" id="ARBA00022824"/>
    </source>
</evidence>
<keyword evidence="15" id="KW-1185">Reference proteome</keyword>
<evidence type="ECO:0000313" key="14">
    <source>
        <dbReference type="EMBL" id="CDK27772.1"/>
    </source>
</evidence>
<dbReference type="RefSeq" id="XP_022459764.1">
    <property type="nucleotide sequence ID" value="XM_022602197.1"/>
</dbReference>
<dbReference type="Gene3D" id="3.40.50.1820">
    <property type="entry name" value="alpha/beta hydrolase"/>
    <property type="match status" value="1"/>
</dbReference>
<dbReference type="GO" id="GO:0016050">
    <property type="term" value="P:vesicle organization"/>
    <property type="evidence" value="ECO:0007669"/>
    <property type="project" value="EnsemblFungi"/>
</dbReference>
<dbReference type="Pfam" id="PF25140">
    <property type="entry name" value="PGAP1_TMD"/>
    <property type="match status" value="1"/>
</dbReference>
<evidence type="ECO:0000259" key="13">
    <source>
        <dbReference type="Pfam" id="PF25140"/>
    </source>
</evidence>
<dbReference type="InterPro" id="IPR056824">
    <property type="entry name" value="PGAP1_TMD"/>
</dbReference>
<dbReference type="PANTHER" id="PTHR15495">
    <property type="entry name" value="NEGATIVE REGULATOR OF VESICLE FORMATION-RELATED"/>
    <property type="match status" value="1"/>
</dbReference>
<feature type="transmembrane region" description="Helical" evidence="10">
    <location>
        <begin position="717"/>
        <end position="741"/>
    </location>
</feature>
<evidence type="ECO:0000259" key="12">
    <source>
        <dbReference type="Pfam" id="PF07819"/>
    </source>
</evidence>
<dbReference type="Pfam" id="PF07819">
    <property type="entry name" value="PGAP1"/>
    <property type="match status" value="1"/>
</dbReference>
<keyword evidence="5 10" id="KW-0378">Hydrolase</keyword>
<feature type="transmembrane region" description="Helical" evidence="10">
    <location>
        <begin position="977"/>
        <end position="995"/>
    </location>
</feature>
<evidence type="ECO:0000256" key="8">
    <source>
        <dbReference type="ARBA" id="ARBA00022989"/>
    </source>
</evidence>
<proteinExistence type="inferred from homology"/>
<feature type="compositionally biased region" description="Basic and acidic residues" evidence="11">
    <location>
        <begin position="1060"/>
        <end position="1071"/>
    </location>
</feature>
<evidence type="ECO:0000256" key="4">
    <source>
        <dbReference type="ARBA" id="ARBA00022692"/>
    </source>
</evidence>
<dbReference type="GO" id="GO:0006505">
    <property type="term" value="P:GPI anchor metabolic process"/>
    <property type="evidence" value="ECO:0007669"/>
    <property type="project" value="EnsemblFungi"/>
</dbReference>
<evidence type="ECO:0000256" key="2">
    <source>
        <dbReference type="ARBA" id="ARBA00006931"/>
    </source>
</evidence>
<comment type="similarity">
    <text evidence="2 10">Belongs to the GPI inositol-deacylase family.</text>
</comment>
<accession>W6MR92</accession>